<evidence type="ECO:0000256" key="2">
    <source>
        <dbReference type="ARBA" id="ARBA00022598"/>
    </source>
</evidence>
<evidence type="ECO:0000313" key="8">
    <source>
        <dbReference type="EMBL" id="GLD33637.1"/>
    </source>
</evidence>
<dbReference type="GO" id="GO:0004467">
    <property type="term" value="F:long-chain fatty acid-CoA ligase activity"/>
    <property type="evidence" value="ECO:0007669"/>
    <property type="project" value="TreeGrafter"/>
</dbReference>
<evidence type="ECO:0000259" key="5">
    <source>
        <dbReference type="Pfam" id="PF00501"/>
    </source>
</evidence>
<feature type="domain" description="AMP-binding enzyme C-terminal" evidence="6">
    <location>
        <begin position="402"/>
        <end position="478"/>
    </location>
</feature>
<dbReference type="Proteomes" id="UP001064782">
    <property type="component" value="Unassembled WGS sequence"/>
</dbReference>
<dbReference type="Gene3D" id="3.30.300.30">
    <property type="match status" value="1"/>
</dbReference>
<protein>
    <submittedName>
        <fullName evidence="8">Long-chain-fatty-acid--CoA ligase FadD17</fullName>
    </submittedName>
</protein>
<dbReference type="SUPFAM" id="SSF56801">
    <property type="entry name" value="Acetyl-CoA synthetase-like"/>
    <property type="match status" value="1"/>
</dbReference>
<dbReference type="InterPro" id="IPR020845">
    <property type="entry name" value="AMP-binding_CS"/>
</dbReference>
<keyword evidence="9" id="KW-1185">Reference proteome</keyword>
<dbReference type="PANTHER" id="PTHR43107">
    <property type="entry name" value="LONG-CHAIN FATTY ACID TRANSPORT PROTEIN"/>
    <property type="match status" value="1"/>
</dbReference>
<dbReference type="Proteomes" id="UP001165663">
    <property type="component" value="Unassembled WGS sequence"/>
</dbReference>
<dbReference type="EMBL" id="BRZI01000093">
    <property type="protein sequence ID" value="GLD33637.1"/>
    <property type="molecule type" value="Genomic_DNA"/>
</dbReference>
<comment type="caution">
    <text evidence="8">The sequence shown here is derived from an EMBL/GenBank/DDBJ whole genome shotgun (WGS) entry which is preliminary data.</text>
</comment>
<proteinExistence type="inferred from homology"/>
<keyword evidence="3" id="KW-0547">Nucleotide-binding</keyword>
<dbReference type="Gene3D" id="3.40.50.12780">
    <property type="entry name" value="N-terminal domain of ligase-like"/>
    <property type="match status" value="1"/>
</dbReference>
<dbReference type="AlphaFoldDB" id="A0A9P3QEL8"/>
<dbReference type="InterPro" id="IPR000873">
    <property type="entry name" value="AMP-dep_synth/lig_dom"/>
</dbReference>
<gene>
    <name evidence="8" type="primary">fadD17</name>
    <name evidence="8" type="ORF">Mkiyose1413_55200</name>
    <name evidence="7" type="ORF">SRL2020028_40660</name>
</gene>
<keyword evidence="2 8" id="KW-0436">Ligase</keyword>
<evidence type="ECO:0000256" key="1">
    <source>
        <dbReference type="ARBA" id="ARBA00006432"/>
    </source>
</evidence>
<dbReference type="Pfam" id="PF00501">
    <property type="entry name" value="AMP-binding"/>
    <property type="match status" value="1"/>
</dbReference>
<dbReference type="InterPro" id="IPR042099">
    <property type="entry name" value="ANL_N_sf"/>
</dbReference>
<keyword evidence="4" id="KW-0067">ATP-binding</keyword>
<dbReference type="InterPro" id="IPR045851">
    <property type="entry name" value="AMP-bd_C_sf"/>
</dbReference>
<evidence type="ECO:0000259" key="6">
    <source>
        <dbReference type="Pfam" id="PF13193"/>
    </source>
</evidence>
<comment type="similarity">
    <text evidence="1">Belongs to the ATP-dependent AMP-binding enzyme family.</text>
</comment>
<dbReference type="Pfam" id="PF13193">
    <property type="entry name" value="AMP-binding_C"/>
    <property type="match status" value="1"/>
</dbReference>
<evidence type="ECO:0000313" key="9">
    <source>
        <dbReference type="Proteomes" id="UP001064782"/>
    </source>
</evidence>
<dbReference type="NCBIfam" id="NF005897">
    <property type="entry name" value="PRK07867.1"/>
    <property type="match status" value="1"/>
</dbReference>
<dbReference type="InterPro" id="IPR025110">
    <property type="entry name" value="AMP-bd_C"/>
</dbReference>
<feature type="domain" description="AMP-dependent synthetase/ligase" evidence="5">
    <location>
        <begin position="22"/>
        <end position="351"/>
    </location>
</feature>
<dbReference type="EMBL" id="BRXE01000062">
    <property type="protein sequence ID" value="GLB84810.1"/>
    <property type="molecule type" value="Genomic_DNA"/>
</dbReference>
<sequence>MTEPTVTDLLVPLAEIEDRGVYFEDTFTSWREHLRDGAALAAALRARFDPARPPHVGVLLENTPSFSAALVAAGLSGIVPVGLNAVRRGAALIRDIRHADCQLVLADANSAAALGDTEYIDVDSAEWAEEVAAYRDAEFRFQSASAADLFMLIFTSGTSGEPKAVKITHRKVASAGLGMAMRFGLDADDVCYVSMPLFHSNAVLVGWAVAAACRGSMALRRKFSASGFLPDVRRYGATYANYVGKPLSYVLATPEQPDDADNPLRAVYGNEGVPRDIERFARRFGCRVQDGFGSTELGVAIARLPGTPPGSLGPLPDGVAILHPETGQPCPPGVVGELVNTAGAGGFEGYYNDAAAEAERMRGGVYHSGDLAYRDEDNYVYFAGRLGDWMRVDGENLGTAPIEAVLLRHPAVTEVAVYPVPDPVVGDRVMAAVVLAPGTGFDADEFRAFLAEQSDLGPKQWPSYVRVSTGLPGTVTFKVLKRQLSAEGVDCGEPVFEIRR</sequence>
<name>A0A9P3QEL8_9MYCO</name>
<accession>A0A9P3QEL8</accession>
<organism evidence="8 9">
    <name type="scientific">Mycobacterium kiyosense</name>
    <dbReference type="NCBI Taxonomy" id="2871094"/>
    <lineage>
        <taxon>Bacteria</taxon>
        <taxon>Bacillati</taxon>
        <taxon>Actinomycetota</taxon>
        <taxon>Actinomycetes</taxon>
        <taxon>Mycobacteriales</taxon>
        <taxon>Mycobacteriaceae</taxon>
        <taxon>Mycobacterium</taxon>
    </lineage>
</organism>
<dbReference type="GeneID" id="83632861"/>
<dbReference type="PROSITE" id="PS00455">
    <property type="entry name" value="AMP_BINDING"/>
    <property type="match status" value="1"/>
</dbReference>
<evidence type="ECO:0000313" key="7">
    <source>
        <dbReference type="EMBL" id="GLB84810.1"/>
    </source>
</evidence>
<dbReference type="PANTHER" id="PTHR43107:SF15">
    <property type="entry name" value="FATTY ACID TRANSPORT PROTEIN 3, ISOFORM A"/>
    <property type="match status" value="1"/>
</dbReference>
<evidence type="ECO:0000256" key="3">
    <source>
        <dbReference type="ARBA" id="ARBA00022741"/>
    </source>
</evidence>
<dbReference type="GO" id="GO:0005886">
    <property type="term" value="C:plasma membrane"/>
    <property type="evidence" value="ECO:0007669"/>
    <property type="project" value="TreeGrafter"/>
</dbReference>
<dbReference type="GO" id="GO:0005524">
    <property type="term" value="F:ATP binding"/>
    <property type="evidence" value="ECO:0007669"/>
    <property type="project" value="UniProtKB-KW"/>
</dbReference>
<reference evidence="8" key="1">
    <citation type="submission" date="2022-08" db="EMBL/GenBank/DDBJ databases">
        <title>Mycobacterium kiyosense sp. nov., scotochromogenic slow-glowing species isolated from respiratory specimens.</title>
        <authorList>
            <person name="Fukano H."/>
            <person name="Kazumi Y."/>
            <person name="Sakagami N."/>
            <person name="Ato M."/>
            <person name="Mitarai S."/>
            <person name="Hoshino Y."/>
        </authorList>
    </citation>
    <scope>NUCLEOTIDE SEQUENCE</scope>
    <source>
        <strain evidence="8">1413</strain>
        <strain evidence="7">SRL2020-028</strain>
    </source>
</reference>
<dbReference type="GO" id="GO:0044539">
    <property type="term" value="P:long-chain fatty acid import into cell"/>
    <property type="evidence" value="ECO:0007669"/>
    <property type="project" value="TreeGrafter"/>
</dbReference>
<dbReference type="RefSeq" id="WP_238305099.1">
    <property type="nucleotide sequence ID" value="NZ_BRXE01000062.1"/>
</dbReference>
<dbReference type="GO" id="GO:0005324">
    <property type="term" value="F:long-chain fatty acid transmembrane transporter activity"/>
    <property type="evidence" value="ECO:0007669"/>
    <property type="project" value="TreeGrafter"/>
</dbReference>
<evidence type="ECO:0000256" key="4">
    <source>
        <dbReference type="ARBA" id="ARBA00022840"/>
    </source>
</evidence>